<proteinExistence type="predicted"/>
<accession>A0ACB8BNR8</accession>
<sequence length="328" mass="36407">MACTLNCITSPRINTPATGDRLRQTCRLIPYHRPRSSHLSCLSKPAYPSDRLRHCPRFFFYKYIENDCTSGKFDINAHQLQIEANLHEIAHKVMVRGRKRDLTIPPTRALTQQRDYRARKAQYIYDLEERCRKAEEENVQLRQELAEARASLPGVPSPELTQASSELLSHLAAASASIARFQQVAYPHSAHTGSVSPRRRSAPPPLQPSTSSVSMTSHQRGLRPAFFSFPAPSPPQTSPCTPFPPQESREASLSHLRVNNRVVGVRAADPPILQPATCSSPTPSFGSECCGGLVDCTGLVEEEEEEPESHPPSPIARTSRLRFSDAHG</sequence>
<gene>
    <name evidence="1" type="ORF">BV22DRAFT_347670</name>
</gene>
<name>A0ACB8BNR8_9AGAM</name>
<evidence type="ECO:0000313" key="1">
    <source>
        <dbReference type="EMBL" id="KAH7926518.1"/>
    </source>
</evidence>
<dbReference type="EMBL" id="MU266381">
    <property type="protein sequence ID" value="KAH7926518.1"/>
    <property type="molecule type" value="Genomic_DNA"/>
</dbReference>
<dbReference type="Proteomes" id="UP000790709">
    <property type="component" value="Unassembled WGS sequence"/>
</dbReference>
<evidence type="ECO:0000313" key="2">
    <source>
        <dbReference type="Proteomes" id="UP000790709"/>
    </source>
</evidence>
<keyword evidence="2" id="KW-1185">Reference proteome</keyword>
<protein>
    <submittedName>
        <fullName evidence="1">Uncharacterized protein</fullName>
    </submittedName>
</protein>
<organism evidence="1 2">
    <name type="scientific">Leucogyrophana mollusca</name>
    <dbReference type="NCBI Taxonomy" id="85980"/>
    <lineage>
        <taxon>Eukaryota</taxon>
        <taxon>Fungi</taxon>
        <taxon>Dikarya</taxon>
        <taxon>Basidiomycota</taxon>
        <taxon>Agaricomycotina</taxon>
        <taxon>Agaricomycetes</taxon>
        <taxon>Agaricomycetidae</taxon>
        <taxon>Boletales</taxon>
        <taxon>Boletales incertae sedis</taxon>
        <taxon>Leucogyrophana</taxon>
    </lineage>
</organism>
<reference evidence="1" key="1">
    <citation type="journal article" date="2021" name="New Phytol.">
        <title>Evolutionary innovations through gain and loss of genes in the ectomycorrhizal Boletales.</title>
        <authorList>
            <person name="Wu G."/>
            <person name="Miyauchi S."/>
            <person name="Morin E."/>
            <person name="Kuo A."/>
            <person name="Drula E."/>
            <person name="Varga T."/>
            <person name="Kohler A."/>
            <person name="Feng B."/>
            <person name="Cao Y."/>
            <person name="Lipzen A."/>
            <person name="Daum C."/>
            <person name="Hundley H."/>
            <person name="Pangilinan J."/>
            <person name="Johnson J."/>
            <person name="Barry K."/>
            <person name="LaButti K."/>
            <person name="Ng V."/>
            <person name="Ahrendt S."/>
            <person name="Min B."/>
            <person name="Choi I.G."/>
            <person name="Park H."/>
            <person name="Plett J.M."/>
            <person name="Magnuson J."/>
            <person name="Spatafora J.W."/>
            <person name="Nagy L.G."/>
            <person name="Henrissat B."/>
            <person name="Grigoriev I.V."/>
            <person name="Yang Z.L."/>
            <person name="Xu J."/>
            <person name="Martin F.M."/>
        </authorList>
    </citation>
    <scope>NUCLEOTIDE SEQUENCE</scope>
    <source>
        <strain evidence="1">KUC20120723A-06</strain>
    </source>
</reference>
<comment type="caution">
    <text evidence="1">The sequence shown here is derived from an EMBL/GenBank/DDBJ whole genome shotgun (WGS) entry which is preliminary data.</text>
</comment>